<reference evidence="4" key="2">
    <citation type="submission" date="2019-09" db="UniProtKB">
        <authorList>
            <consortium name="WormBaseParasite"/>
        </authorList>
    </citation>
    <scope>IDENTIFICATION</scope>
</reference>
<keyword evidence="1" id="KW-0472">Membrane</keyword>
<evidence type="ECO:0000313" key="4">
    <source>
        <dbReference type="WBParaSite" id="HPBE_0001475701-mRNA-1"/>
    </source>
</evidence>
<gene>
    <name evidence="2" type="ORF">HPBE_LOCUS14758</name>
</gene>
<evidence type="ECO:0000313" key="2">
    <source>
        <dbReference type="EMBL" id="VDP00664.1"/>
    </source>
</evidence>
<accession>A0A183G0W1</accession>
<dbReference type="EMBL" id="UZAH01028516">
    <property type="protein sequence ID" value="VDP00664.1"/>
    <property type="molecule type" value="Genomic_DNA"/>
</dbReference>
<evidence type="ECO:0000313" key="3">
    <source>
        <dbReference type="Proteomes" id="UP000050761"/>
    </source>
</evidence>
<reference evidence="2 3" key="1">
    <citation type="submission" date="2018-11" db="EMBL/GenBank/DDBJ databases">
        <authorList>
            <consortium name="Pathogen Informatics"/>
        </authorList>
    </citation>
    <scope>NUCLEOTIDE SEQUENCE [LARGE SCALE GENOMIC DNA]</scope>
</reference>
<dbReference type="AlphaFoldDB" id="A0A183G0W1"/>
<proteinExistence type="predicted"/>
<feature type="transmembrane region" description="Helical" evidence="1">
    <location>
        <begin position="20"/>
        <end position="40"/>
    </location>
</feature>
<dbReference type="Proteomes" id="UP000050761">
    <property type="component" value="Unassembled WGS sequence"/>
</dbReference>
<accession>A0A3P8B7L8</accession>
<sequence>MECSTVEQRRIHGSSRDSPTYIPVGVAIAMIAAGTVAVRIHKVRHFKIHWVSACQLAAISLNAKEPDLLLAAFFVEESPADDIVNRTLLMEFYLDQSRPPKRYYCSIVNQLRRSILLKSRHREEIVGNLECL</sequence>
<keyword evidence="3" id="KW-1185">Reference proteome</keyword>
<evidence type="ECO:0000256" key="1">
    <source>
        <dbReference type="SAM" id="Phobius"/>
    </source>
</evidence>
<dbReference type="WBParaSite" id="HPBE_0001475701-mRNA-1">
    <property type="protein sequence ID" value="HPBE_0001475701-mRNA-1"/>
    <property type="gene ID" value="HPBE_0001475701"/>
</dbReference>
<dbReference type="OrthoDB" id="2162425at2759"/>
<keyword evidence="1" id="KW-0812">Transmembrane</keyword>
<organism evidence="3 4">
    <name type="scientific">Heligmosomoides polygyrus</name>
    <name type="common">Parasitic roundworm</name>
    <dbReference type="NCBI Taxonomy" id="6339"/>
    <lineage>
        <taxon>Eukaryota</taxon>
        <taxon>Metazoa</taxon>
        <taxon>Ecdysozoa</taxon>
        <taxon>Nematoda</taxon>
        <taxon>Chromadorea</taxon>
        <taxon>Rhabditida</taxon>
        <taxon>Rhabditina</taxon>
        <taxon>Rhabditomorpha</taxon>
        <taxon>Strongyloidea</taxon>
        <taxon>Heligmosomidae</taxon>
        <taxon>Heligmosomoides</taxon>
    </lineage>
</organism>
<protein>
    <submittedName>
        <fullName evidence="4">Cyclin N-terminal domain-containing protein</fullName>
    </submittedName>
</protein>
<keyword evidence="1" id="KW-1133">Transmembrane helix</keyword>
<name>A0A183G0W1_HELPZ</name>